<dbReference type="InterPro" id="IPR007565">
    <property type="entry name" value="4HFCP_synth"/>
</dbReference>
<protein>
    <recommendedName>
        <fullName evidence="2">(5-formylfuran-3-yl)methyl phosphate synthase</fullName>
        <ecNumber evidence="2">4.2.3.153</ecNumber>
    </recommendedName>
    <alternativeName>
        <fullName evidence="5">4-(hydroxymethyl)-2-furancarboxaldehyde-phosphate synthase</fullName>
    </alternativeName>
</protein>
<dbReference type="InterPro" id="IPR043133">
    <property type="entry name" value="GTP-CH-I_C/QueF"/>
</dbReference>
<evidence type="ECO:0000256" key="6">
    <source>
        <dbReference type="ARBA" id="ARBA00047628"/>
    </source>
</evidence>
<gene>
    <name evidence="9" type="ORF">SAMN05428953_11492</name>
</gene>
<organism evidence="9 10">
    <name type="scientific">Mesorhizobium muleiense</name>
    <dbReference type="NCBI Taxonomy" id="1004279"/>
    <lineage>
        <taxon>Bacteria</taxon>
        <taxon>Pseudomonadati</taxon>
        <taxon>Pseudomonadota</taxon>
        <taxon>Alphaproteobacteria</taxon>
        <taxon>Hyphomicrobiales</taxon>
        <taxon>Phyllobacteriaceae</taxon>
        <taxon>Mesorhizobium</taxon>
    </lineage>
</organism>
<dbReference type="GO" id="GO:0004150">
    <property type="term" value="F:dihydroneopterin aldolase activity"/>
    <property type="evidence" value="ECO:0007669"/>
    <property type="project" value="InterPro"/>
</dbReference>
<evidence type="ECO:0000256" key="2">
    <source>
        <dbReference type="ARBA" id="ARBA00012553"/>
    </source>
</evidence>
<evidence type="ECO:0000313" key="10">
    <source>
        <dbReference type="Proteomes" id="UP000198894"/>
    </source>
</evidence>
<dbReference type="EMBL" id="FNEE01000014">
    <property type="protein sequence ID" value="SDK35284.1"/>
    <property type="molecule type" value="Genomic_DNA"/>
</dbReference>
<dbReference type="Proteomes" id="UP000198894">
    <property type="component" value="Unassembled WGS sequence"/>
</dbReference>
<feature type="domain" description="Dihydroneopterin aldolase/epimerase" evidence="8">
    <location>
        <begin position="257"/>
        <end position="364"/>
    </location>
</feature>
<dbReference type="InterPro" id="IPR001048">
    <property type="entry name" value="Asp/Glu/Uridylate_kinase"/>
</dbReference>
<proteinExistence type="predicted"/>
<dbReference type="InterPro" id="IPR036393">
    <property type="entry name" value="AceGlu_kinase-like_sf"/>
</dbReference>
<evidence type="ECO:0000313" key="9">
    <source>
        <dbReference type="EMBL" id="SDK35284.1"/>
    </source>
</evidence>
<sequence length="613" mass="64271">MTRMLASVTGVDEAEIALSGGADIVDLKDPKAGALGAVSTQTIRRTISLIAGRAPVSAVCGDLPMEPETIRARAEEITAAGADYVKIGLFPSANVAACAAALAPLAARTKLIAVLFADLTPDFELLPMLAEHRFHGAMVDTANKANGRLLDHLPPERIPGFIDRAKSLGLMVGLSGSLEAPDIPRLLPFAPDFLGFRGALCGDSGRVGSINAEAVAQIRELIPEASRAGGASSIDYRLLAARGYSPGTDPTLGTDKIFVRDFVLPVQIGAYSFEHGHTQKVRFDVTADVLQVTDHPEDMRHVFSYDIIMDGIRTIVARGHIQLSEALAEQVATYILENPRVVRVTVRVEKLELGPGGVGVEIERKRQSAGRGVASGPAGRKDQGAVSRPRQERPEAIRRAAVKPSVVKLGGSTVHAAELESWIAALAGSKLPIVIVPGGGLFADQVRETQIYMDFSDTAAHAMAILAMEQFAQVILDRDERLAPARSLEEMGRALDAGKIPVWLPSSLALPAPDIPASWDVTSDSLAAWLAGKLGANALLLIKQTGAFSGSDTIDSLAVRGIVDAGFAAMLPDGVDVHLAGPKDAAEAGALLAAGNLPGIAIAAPTRPARKAG</sequence>
<evidence type="ECO:0000259" key="8">
    <source>
        <dbReference type="SMART" id="SM00905"/>
    </source>
</evidence>
<accession>A0A1G9B843</accession>
<evidence type="ECO:0000256" key="7">
    <source>
        <dbReference type="SAM" id="MobiDB-lite"/>
    </source>
</evidence>
<evidence type="ECO:0000256" key="4">
    <source>
        <dbReference type="ARBA" id="ARBA00023270"/>
    </source>
</evidence>
<comment type="function">
    <text evidence="1">Catalyzes the formation of 4-(hydroxymethyl)-2-furancarboxaldehyde phosphate (4-HFC-P) from two molecules of glyceraldehyde-3-P (GA-3-P).</text>
</comment>
<evidence type="ECO:0000256" key="3">
    <source>
        <dbReference type="ARBA" id="ARBA00023239"/>
    </source>
</evidence>
<dbReference type="InterPro" id="IPR006157">
    <property type="entry name" value="FolB_dom"/>
</dbReference>
<reference evidence="10" key="1">
    <citation type="submission" date="2016-10" db="EMBL/GenBank/DDBJ databases">
        <authorList>
            <person name="Varghese N."/>
            <person name="Submissions S."/>
        </authorList>
    </citation>
    <scope>NUCLEOTIDE SEQUENCE [LARGE SCALE GENOMIC DNA]</scope>
    <source>
        <strain evidence="10">CGMCC 1.11022</strain>
    </source>
</reference>
<dbReference type="Pfam" id="PF00696">
    <property type="entry name" value="AA_kinase"/>
    <property type="match status" value="1"/>
</dbReference>
<dbReference type="GO" id="GO:0006760">
    <property type="term" value="P:folic acid-containing compound metabolic process"/>
    <property type="evidence" value="ECO:0007669"/>
    <property type="project" value="InterPro"/>
</dbReference>
<dbReference type="RefSeq" id="WP_091596747.1">
    <property type="nucleotide sequence ID" value="NZ_FNEE01000014.1"/>
</dbReference>
<dbReference type="CDD" id="cd00651">
    <property type="entry name" value="TFold"/>
    <property type="match status" value="1"/>
</dbReference>
<evidence type="ECO:0000256" key="1">
    <source>
        <dbReference type="ARBA" id="ARBA00003810"/>
    </source>
</evidence>
<dbReference type="AlphaFoldDB" id="A0A1G9B843"/>
<keyword evidence="4" id="KW-0704">Schiff base</keyword>
<evidence type="ECO:0000256" key="5">
    <source>
        <dbReference type="ARBA" id="ARBA00032523"/>
    </source>
</evidence>
<dbReference type="Pfam" id="PF02152">
    <property type="entry name" value="FolB"/>
    <property type="match status" value="1"/>
</dbReference>
<feature type="compositionally biased region" description="Basic and acidic residues" evidence="7">
    <location>
        <begin position="379"/>
        <end position="394"/>
    </location>
</feature>
<name>A0A1G9B843_9HYPH</name>
<dbReference type="Gene3D" id="3.30.1130.10">
    <property type="match status" value="1"/>
</dbReference>
<dbReference type="Pfam" id="PF04476">
    <property type="entry name" value="4HFCP_synth"/>
    <property type="match status" value="1"/>
</dbReference>
<dbReference type="Gene3D" id="3.40.1160.10">
    <property type="entry name" value="Acetylglutamate kinase-like"/>
    <property type="match status" value="1"/>
</dbReference>
<dbReference type="SUPFAM" id="SSF55620">
    <property type="entry name" value="Tetrahydrobiopterin biosynthesis enzymes-like"/>
    <property type="match status" value="1"/>
</dbReference>
<keyword evidence="10" id="KW-1185">Reference proteome</keyword>
<comment type="catalytic activity">
    <reaction evidence="6">
        <text>2 D-glyceraldehyde 3-phosphate = 4-(hydroxymethyl)-2-furancarboxaldehyde phosphate + phosphate + 2 H2O</text>
        <dbReference type="Rhea" id="RHEA:43536"/>
        <dbReference type="ChEBI" id="CHEBI:15377"/>
        <dbReference type="ChEBI" id="CHEBI:43474"/>
        <dbReference type="ChEBI" id="CHEBI:59776"/>
        <dbReference type="ChEBI" id="CHEBI:83407"/>
        <dbReference type="EC" id="4.2.3.153"/>
    </reaction>
</comment>
<dbReference type="SUPFAM" id="SSF53633">
    <property type="entry name" value="Carbamate kinase-like"/>
    <property type="match status" value="1"/>
</dbReference>
<dbReference type="SMART" id="SM00905">
    <property type="entry name" value="FolB"/>
    <property type="match status" value="1"/>
</dbReference>
<feature type="region of interest" description="Disordered" evidence="7">
    <location>
        <begin position="364"/>
        <end position="394"/>
    </location>
</feature>
<dbReference type="EC" id="4.2.3.153" evidence="2"/>
<keyword evidence="3" id="KW-0456">Lyase</keyword>